<evidence type="ECO:0000256" key="8">
    <source>
        <dbReference type="ARBA" id="ARBA00022967"/>
    </source>
</evidence>
<dbReference type="GO" id="GO:0030964">
    <property type="term" value="C:NADH dehydrogenase complex"/>
    <property type="evidence" value="ECO:0007669"/>
    <property type="project" value="TreeGrafter"/>
</dbReference>
<reference evidence="18" key="1">
    <citation type="journal article" date="2019" name="Zootaxa">
        <title>First record of Larsonella pumilus (Teleostei: Gobiidae) from Japan, with phylogenetic placement of the genus Larsonella.</title>
        <authorList>
            <person name="Hanahara N."/>
            <person name="Higashiji T."/>
            <person name="Shinzato C."/>
            <person name="Koyanagi R."/>
            <person name="Maeda K."/>
        </authorList>
    </citation>
    <scope>NUCLEOTIDE SEQUENCE</scope>
</reference>
<keyword evidence="9 17" id="KW-0249">Electron transport</keyword>
<evidence type="ECO:0000256" key="16">
    <source>
        <dbReference type="ARBA" id="ARBA00048769"/>
    </source>
</evidence>
<feature type="transmembrane region" description="Helical" evidence="17">
    <location>
        <begin position="61"/>
        <end position="81"/>
    </location>
</feature>
<keyword evidence="14 17" id="KW-0472">Membrane</keyword>
<keyword evidence="13 17" id="KW-0496">Mitochondrion</keyword>
<evidence type="ECO:0000256" key="2">
    <source>
        <dbReference type="ARBA" id="ARBA00010519"/>
    </source>
</evidence>
<evidence type="ECO:0000256" key="6">
    <source>
        <dbReference type="ARBA" id="ARBA00022660"/>
    </source>
</evidence>
<feature type="transmembrane region" description="Helical" evidence="17">
    <location>
        <begin position="29"/>
        <end position="49"/>
    </location>
</feature>
<dbReference type="Pfam" id="PF00420">
    <property type="entry name" value="Oxidored_q2"/>
    <property type="match status" value="1"/>
</dbReference>
<keyword evidence="7 17" id="KW-0812">Transmembrane</keyword>
<geneLocation type="mitochondrion" evidence="18"/>
<evidence type="ECO:0000256" key="12">
    <source>
        <dbReference type="ARBA" id="ARBA00023075"/>
    </source>
</evidence>
<comment type="catalytic activity">
    <reaction evidence="16">
        <text>a ubiquinone + NADH + 5 H(+)(in) = a ubiquinol + NAD(+) + 4 H(+)(out)</text>
        <dbReference type="Rhea" id="RHEA:29091"/>
        <dbReference type="Rhea" id="RHEA-COMP:9565"/>
        <dbReference type="Rhea" id="RHEA-COMP:9566"/>
        <dbReference type="ChEBI" id="CHEBI:15378"/>
        <dbReference type="ChEBI" id="CHEBI:16389"/>
        <dbReference type="ChEBI" id="CHEBI:17976"/>
        <dbReference type="ChEBI" id="CHEBI:57540"/>
        <dbReference type="ChEBI" id="CHEBI:57945"/>
        <dbReference type="EC" id="7.1.1.2"/>
    </reaction>
    <physiologicalReaction direction="left-to-right" evidence="16">
        <dbReference type="Rhea" id="RHEA:29092"/>
    </physiologicalReaction>
</comment>
<dbReference type="InterPro" id="IPR039428">
    <property type="entry name" value="NUOK/Mnh_C1-like"/>
</dbReference>
<evidence type="ECO:0000256" key="4">
    <source>
        <dbReference type="ARBA" id="ARBA00016612"/>
    </source>
</evidence>
<comment type="function">
    <text evidence="15">Core subunit of the mitochondrial membrane respiratory chain NADH dehydrogenase (Complex I) which catalyzes electron transfer from NADH through the respiratory chain, using ubiquinone as an electron acceptor. Part of the enzyme membrane arm which is embedded in the lipid bilayer and involved in proton translocation.</text>
</comment>
<dbReference type="EMBL" id="AP019334">
    <property type="protein sequence ID" value="BBH37131.1"/>
    <property type="molecule type" value="Genomic_DNA"/>
</dbReference>
<keyword evidence="8 17" id="KW-1278">Translocase</keyword>
<keyword evidence="17" id="KW-0999">Mitochondrion inner membrane</keyword>
<dbReference type="Gene3D" id="1.10.287.3510">
    <property type="match status" value="1"/>
</dbReference>
<dbReference type="GO" id="GO:0008137">
    <property type="term" value="F:NADH dehydrogenase (ubiquinone) activity"/>
    <property type="evidence" value="ECO:0007669"/>
    <property type="project" value="UniProtKB-EC"/>
</dbReference>
<comment type="similarity">
    <text evidence="2 17">Belongs to the complex I subunit 4L family.</text>
</comment>
<dbReference type="InterPro" id="IPR001133">
    <property type="entry name" value="NADH_UbQ_OxRdtase_chain4L/K"/>
</dbReference>
<evidence type="ECO:0000256" key="15">
    <source>
        <dbReference type="ARBA" id="ARBA00043911"/>
    </source>
</evidence>
<dbReference type="GO" id="GO:0016651">
    <property type="term" value="F:oxidoreductase activity, acting on NAD(P)H"/>
    <property type="evidence" value="ECO:0007669"/>
    <property type="project" value="InterPro"/>
</dbReference>
<evidence type="ECO:0000256" key="3">
    <source>
        <dbReference type="ARBA" id="ARBA00012944"/>
    </source>
</evidence>
<dbReference type="GO" id="GO:0042773">
    <property type="term" value="P:ATP synthesis coupled electron transport"/>
    <property type="evidence" value="ECO:0007669"/>
    <property type="project" value="UniProtKB-UniRule"/>
</dbReference>
<evidence type="ECO:0000256" key="10">
    <source>
        <dbReference type="ARBA" id="ARBA00022989"/>
    </source>
</evidence>
<dbReference type="GO" id="GO:0005743">
    <property type="term" value="C:mitochondrial inner membrane"/>
    <property type="evidence" value="ECO:0007669"/>
    <property type="project" value="UniProtKB-SubCell"/>
</dbReference>
<dbReference type="AlphaFoldDB" id="A0A5K7TN39"/>
<keyword evidence="5 17" id="KW-0813">Transport</keyword>
<sequence>MDTMMTIMSITFMIGLAGLAFYRTHLLSLLLCLEAMMLSLIISSSLWALESSNMNSSVTPLMILTLSACEAGAGLSILVATTRTQSDDAVKTLDLLKC</sequence>
<evidence type="ECO:0000256" key="7">
    <source>
        <dbReference type="ARBA" id="ARBA00022692"/>
    </source>
</evidence>
<protein>
    <recommendedName>
        <fullName evidence="4 17">NADH-ubiquinone oxidoreductase chain 4L</fullName>
        <ecNumber evidence="3 17">7.1.1.2</ecNumber>
    </recommendedName>
</protein>
<keyword evidence="10 17" id="KW-1133">Transmembrane helix</keyword>
<organism evidence="18">
    <name type="scientific">Eviota japonica</name>
    <dbReference type="NCBI Taxonomy" id="1828451"/>
    <lineage>
        <taxon>Eukaryota</taxon>
        <taxon>Metazoa</taxon>
        <taxon>Chordata</taxon>
        <taxon>Craniata</taxon>
        <taxon>Vertebrata</taxon>
        <taxon>Euteleostomi</taxon>
        <taxon>Actinopterygii</taxon>
        <taxon>Neopterygii</taxon>
        <taxon>Teleostei</taxon>
        <taxon>Neoteleostei</taxon>
        <taxon>Acanthomorphata</taxon>
        <taxon>Gobiaria</taxon>
        <taxon>Gobiiformes</taxon>
        <taxon>Gobioidei</taxon>
        <taxon>Gobiidae</taxon>
        <taxon>Gobiinae</taxon>
        <taxon>Eviota</taxon>
    </lineage>
</organism>
<evidence type="ECO:0000256" key="5">
    <source>
        <dbReference type="ARBA" id="ARBA00022448"/>
    </source>
</evidence>
<dbReference type="PANTHER" id="PTHR11434:SF0">
    <property type="entry name" value="NADH-UBIQUINONE OXIDOREDUCTASE CHAIN 4L"/>
    <property type="match status" value="1"/>
</dbReference>
<evidence type="ECO:0000256" key="11">
    <source>
        <dbReference type="ARBA" id="ARBA00023027"/>
    </source>
</evidence>
<evidence type="ECO:0000256" key="13">
    <source>
        <dbReference type="ARBA" id="ARBA00023128"/>
    </source>
</evidence>
<evidence type="ECO:0000256" key="17">
    <source>
        <dbReference type="RuleBase" id="RU004419"/>
    </source>
</evidence>
<gene>
    <name evidence="18" type="primary">ND4L</name>
</gene>
<dbReference type="PANTHER" id="PTHR11434">
    <property type="entry name" value="NADH-UBIQUINONE OXIDOREDUCTASE SUBUNIT ND4L"/>
    <property type="match status" value="1"/>
</dbReference>
<evidence type="ECO:0000256" key="9">
    <source>
        <dbReference type="ARBA" id="ARBA00022982"/>
    </source>
</evidence>
<evidence type="ECO:0000313" key="18">
    <source>
        <dbReference type="EMBL" id="BBH37131.1"/>
    </source>
</evidence>
<keyword evidence="6 17" id="KW-0679">Respiratory chain</keyword>
<proteinExistence type="inferred from homology"/>
<evidence type="ECO:0000256" key="1">
    <source>
        <dbReference type="ARBA" id="ARBA00004225"/>
    </source>
</evidence>
<keyword evidence="11 17" id="KW-0520">NAD</keyword>
<comment type="subcellular location">
    <subcellularLocation>
        <location evidence="17">Mitochondrion inner membrane</location>
        <topology evidence="17">Multi-pass membrane protein</topology>
    </subcellularLocation>
    <subcellularLocation>
        <location evidence="1">Mitochondrion membrane</location>
        <topology evidence="1">Multi-pass membrane protein</topology>
    </subcellularLocation>
</comment>
<dbReference type="EC" id="7.1.1.2" evidence="3 17"/>
<evidence type="ECO:0000256" key="14">
    <source>
        <dbReference type="ARBA" id="ARBA00023136"/>
    </source>
</evidence>
<keyword evidence="12 17" id="KW-0830">Ubiquinone</keyword>
<name>A0A5K7TN39_9GOBI</name>
<accession>A0A5K7TN39</accession>
<feature type="transmembrane region" description="Helical" evidence="17">
    <location>
        <begin position="6"/>
        <end position="22"/>
    </location>
</feature>